<dbReference type="EMBL" id="MNBE01000740">
    <property type="protein sequence ID" value="OKO92786.1"/>
    <property type="molecule type" value="Genomic_DNA"/>
</dbReference>
<dbReference type="Gene3D" id="2.60.120.200">
    <property type="match status" value="1"/>
</dbReference>
<feature type="domain" description="Beta-xylosidase C-terminal Concanavalin A-like" evidence="6">
    <location>
        <begin position="308"/>
        <end position="503"/>
    </location>
</feature>
<keyword evidence="8" id="KW-1185">Reference proteome</keyword>
<keyword evidence="2" id="KW-0732">Signal</keyword>
<evidence type="ECO:0000313" key="8">
    <source>
        <dbReference type="Proteomes" id="UP000186955"/>
    </source>
</evidence>
<keyword evidence="4 5" id="KW-0326">Glycosidase</keyword>
<protein>
    <recommendedName>
        <fullName evidence="6">Beta-xylosidase C-terminal Concanavalin A-like domain-containing protein</fullName>
    </recommendedName>
</protein>
<dbReference type="Gene3D" id="2.115.10.20">
    <property type="entry name" value="Glycosyl hydrolase domain, family 43"/>
    <property type="match status" value="1"/>
</dbReference>
<dbReference type="GO" id="GO:0004553">
    <property type="term" value="F:hydrolase activity, hydrolyzing O-glycosyl compounds"/>
    <property type="evidence" value="ECO:0007669"/>
    <property type="project" value="InterPro"/>
</dbReference>
<dbReference type="InterPro" id="IPR013320">
    <property type="entry name" value="ConA-like_dom_sf"/>
</dbReference>
<dbReference type="Pfam" id="PF17851">
    <property type="entry name" value="GH43_C2"/>
    <property type="match status" value="1"/>
</dbReference>
<keyword evidence="3 5" id="KW-0378">Hydrolase</keyword>
<reference evidence="7 8" key="1">
    <citation type="submission" date="2016-10" db="EMBL/GenBank/DDBJ databases">
        <title>Genome sequence of the ascomycete fungus Penicillium subrubescens.</title>
        <authorList>
            <person name="De Vries R.P."/>
            <person name="Peng M."/>
            <person name="Dilokpimol A."/>
            <person name="Hilden K."/>
            <person name="Makela M.R."/>
            <person name="Grigoriev I."/>
            <person name="Riley R."/>
            <person name="Granchi Z."/>
        </authorList>
    </citation>
    <scope>NUCLEOTIDE SEQUENCE [LARGE SCALE GENOMIC DNA]</scope>
    <source>
        <strain evidence="7 8">CBS 132785</strain>
    </source>
</reference>
<name>A0A1Q5SY13_9EURO</name>
<evidence type="ECO:0000256" key="2">
    <source>
        <dbReference type="ARBA" id="ARBA00022729"/>
    </source>
</evidence>
<comment type="caution">
    <text evidence="7">The sequence shown here is derived from an EMBL/GenBank/DDBJ whole genome shotgun (WGS) entry which is preliminary data.</text>
</comment>
<evidence type="ECO:0000256" key="5">
    <source>
        <dbReference type="RuleBase" id="RU361187"/>
    </source>
</evidence>
<comment type="similarity">
    <text evidence="1 5">Belongs to the glycosyl hydrolase 43 family.</text>
</comment>
<dbReference type="GO" id="GO:0005975">
    <property type="term" value="P:carbohydrate metabolic process"/>
    <property type="evidence" value="ECO:0007669"/>
    <property type="project" value="InterPro"/>
</dbReference>
<organism evidence="7 8">
    <name type="scientific">Penicillium subrubescens</name>
    <dbReference type="NCBI Taxonomy" id="1316194"/>
    <lineage>
        <taxon>Eukaryota</taxon>
        <taxon>Fungi</taxon>
        <taxon>Dikarya</taxon>
        <taxon>Ascomycota</taxon>
        <taxon>Pezizomycotina</taxon>
        <taxon>Eurotiomycetes</taxon>
        <taxon>Eurotiomycetidae</taxon>
        <taxon>Eurotiales</taxon>
        <taxon>Aspergillaceae</taxon>
        <taxon>Penicillium</taxon>
    </lineage>
</organism>
<accession>A0A1Q5SY13</accession>
<dbReference type="CDD" id="cd09001">
    <property type="entry name" value="GH43_FsAxh1-like"/>
    <property type="match status" value="1"/>
</dbReference>
<dbReference type="STRING" id="1316194.A0A1Q5SY13"/>
<evidence type="ECO:0000313" key="7">
    <source>
        <dbReference type="EMBL" id="OKO92786.1"/>
    </source>
</evidence>
<dbReference type="AlphaFoldDB" id="A0A1Q5SY13"/>
<evidence type="ECO:0000259" key="6">
    <source>
        <dbReference type="Pfam" id="PF17851"/>
    </source>
</evidence>
<proteinExistence type="inferred from homology"/>
<dbReference type="InterPro" id="IPR051795">
    <property type="entry name" value="Glycosyl_Hydrlase_43"/>
</dbReference>
<dbReference type="PANTHER" id="PTHR42812">
    <property type="entry name" value="BETA-XYLOSIDASE"/>
    <property type="match status" value="1"/>
</dbReference>
<dbReference type="InterPro" id="IPR041542">
    <property type="entry name" value="GH43_C2"/>
</dbReference>
<evidence type="ECO:0000256" key="4">
    <source>
        <dbReference type="ARBA" id="ARBA00023295"/>
    </source>
</evidence>
<dbReference type="SUPFAM" id="SSF49899">
    <property type="entry name" value="Concanavalin A-like lectins/glucanases"/>
    <property type="match status" value="1"/>
</dbReference>
<dbReference type="InterPro" id="IPR023296">
    <property type="entry name" value="Glyco_hydro_beta-prop_sf"/>
</dbReference>
<dbReference type="InterPro" id="IPR006710">
    <property type="entry name" value="Glyco_hydro_43"/>
</dbReference>
<dbReference type="Pfam" id="PF04616">
    <property type="entry name" value="Glyco_hydro_43"/>
    <property type="match status" value="1"/>
</dbReference>
<evidence type="ECO:0000256" key="3">
    <source>
        <dbReference type="ARBA" id="ARBA00022801"/>
    </source>
</evidence>
<gene>
    <name evidence="7" type="ORF">PENSUB_12771</name>
</gene>
<evidence type="ECO:0000256" key="1">
    <source>
        <dbReference type="ARBA" id="ARBA00009865"/>
    </source>
</evidence>
<dbReference type="SUPFAM" id="SSF75005">
    <property type="entry name" value="Arabinanase/levansucrase/invertase"/>
    <property type="match status" value="1"/>
</dbReference>
<dbReference type="PANTHER" id="PTHR42812:SF15">
    <property type="entry name" value="HYDROLASE, PUTATIVE (AFU_ORTHOLOGUE AFUA_2G00930)-RELATED"/>
    <property type="match status" value="1"/>
</dbReference>
<dbReference type="Proteomes" id="UP000186955">
    <property type="component" value="Unassembled WGS sequence"/>
</dbReference>
<sequence>MSFQNPVIFNDLADIDIFRVNETFYYSASSMHFSPGAPILESQDLVNWKYLGHSVPSLDFNSPAYNLEDGMRAYARGVWASTMRFRQSNKLWYWIGCVDFNATYIYTSSAATGPWEKKSVLDGTCLYDCGLLIDDDDAMYVTHGSTVLSLTQLTSDGLDLEKTQIIYNSTVGYVEGSRMYKRNSSYYVITVQPVNGQFVLKSDNGPWGPYDFGVILNNTSPPTALKGADTPHQGALVDTPDGHWHYMAFVDVNGDSTGRVPVLSSLNWDDNGWPVLTLDEGNTWPQSLPYPVHSGAKTVNSDSSLQGKDTFATAKLGSQWEWNHNPDLKRVTVTPGEVRLSTATVSKLDDIYQARNTLTRRVLGPASQATILLDYAKMADGDRAGLALFRDSSAWIGIRKDGKTSTIVMRSNMTMNSTDSWSTVGYGTDVASTQLHQAGNNRKIFLRIAGDFSSSGTRQAQFSYSTDGTHFTVLGQNFTMANDWQFFQAYRFAIFNYATKALGGSVGLKEFDLSSVSV</sequence>